<proteinExistence type="predicted"/>
<gene>
    <name evidence="1" type="ORF">IWQ57_002614</name>
</gene>
<name>A0ACC1K016_9FUNG</name>
<accession>A0ACC1K016</accession>
<dbReference type="Proteomes" id="UP001140234">
    <property type="component" value="Unassembled WGS sequence"/>
</dbReference>
<dbReference type="EMBL" id="JANBUJ010000708">
    <property type="protein sequence ID" value="KAJ2770550.1"/>
    <property type="molecule type" value="Genomic_DNA"/>
</dbReference>
<keyword evidence="2" id="KW-1185">Reference proteome</keyword>
<evidence type="ECO:0000313" key="2">
    <source>
        <dbReference type="Proteomes" id="UP001140234"/>
    </source>
</evidence>
<comment type="caution">
    <text evidence="1">The sequence shown here is derived from an EMBL/GenBank/DDBJ whole genome shotgun (WGS) entry which is preliminary data.</text>
</comment>
<sequence length="334" mass="35564">MVFGWQRHSRDQRRAPAPLLSLPTPIAEEPSEMVPQFFPGYQPRMSTAFATAVPGTPPPIADASPWPSPGRPAQRRAGSVRLAVDTSMVRTADPRLAQTASAGPCSPDAWRASFQSTATLGSPPLQTGSGATTPPLPGTRRAPPIAGLAHAPSNAASRSLATIAAEDEAPGTSGLERHESTSGQSVTRSNSSSSSRTLTAAPAQARGILKRTPPNQRSYHLPHRRRQEQPLQRNNTTKTVSHNDLSEDAEDAPRLLTSRSTDFTAGLAPPAAAARLFPDVSSKALVESVYLDYRDADDIKLAARLLPPTQYTSPQLAYLPPRTATLTVTNPSRP</sequence>
<organism evidence="1 2">
    <name type="scientific">Coemansia nantahalensis</name>
    <dbReference type="NCBI Taxonomy" id="2789366"/>
    <lineage>
        <taxon>Eukaryota</taxon>
        <taxon>Fungi</taxon>
        <taxon>Fungi incertae sedis</taxon>
        <taxon>Zoopagomycota</taxon>
        <taxon>Kickxellomycotina</taxon>
        <taxon>Kickxellomycetes</taxon>
        <taxon>Kickxellales</taxon>
        <taxon>Kickxellaceae</taxon>
        <taxon>Coemansia</taxon>
    </lineage>
</organism>
<reference evidence="1" key="1">
    <citation type="submission" date="2022-07" db="EMBL/GenBank/DDBJ databases">
        <title>Phylogenomic reconstructions and comparative analyses of Kickxellomycotina fungi.</title>
        <authorList>
            <person name="Reynolds N.K."/>
            <person name="Stajich J.E."/>
            <person name="Barry K."/>
            <person name="Grigoriev I.V."/>
            <person name="Crous P."/>
            <person name="Smith M.E."/>
        </authorList>
    </citation>
    <scope>NUCLEOTIDE SEQUENCE</scope>
    <source>
        <strain evidence="1">CBS 109366</strain>
    </source>
</reference>
<protein>
    <submittedName>
        <fullName evidence="1">Uncharacterized protein</fullName>
    </submittedName>
</protein>
<evidence type="ECO:0000313" key="1">
    <source>
        <dbReference type="EMBL" id="KAJ2770550.1"/>
    </source>
</evidence>